<keyword evidence="3" id="KW-1185">Reference proteome</keyword>
<proteinExistence type="predicted"/>
<evidence type="ECO:0000313" key="2">
    <source>
        <dbReference type="EMBL" id="ABD11981.1"/>
    </source>
</evidence>
<evidence type="ECO:0008006" key="4">
    <source>
        <dbReference type="Google" id="ProtNLM"/>
    </source>
</evidence>
<keyword evidence="1" id="KW-0812">Transmembrane</keyword>
<protein>
    <recommendedName>
        <fullName evidence="4">MFS transporter</fullName>
    </recommendedName>
</protein>
<name>Q2J9R1_FRACC</name>
<accession>Q2J9R1</accession>
<dbReference type="eggNOG" id="COG2223">
    <property type="taxonomic scope" value="Bacteria"/>
</dbReference>
<keyword evidence="1" id="KW-0472">Membrane</keyword>
<feature type="transmembrane region" description="Helical" evidence="1">
    <location>
        <begin position="45"/>
        <end position="63"/>
    </location>
</feature>
<keyword evidence="1" id="KW-1133">Transmembrane helix</keyword>
<reference evidence="2 3" key="1">
    <citation type="journal article" date="2007" name="Genome Res.">
        <title>Genome characteristics of facultatively symbiotic Frankia sp. strains reflect host range and host plant biogeography.</title>
        <authorList>
            <person name="Normand P."/>
            <person name="Lapierre P."/>
            <person name="Tisa L.S."/>
            <person name="Gogarten J.P."/>
            <person name="Alloisio N."/>
            <person name="Bagnarol E."/>
            <person name="Bassi C.A."/>
            <person name="Berry A.M."/>
            <person name="Bickhart D.M."/>
            <person name="Choisne N."/>
            <person name="Couloux A."/>
            <person name="Cournoyer B."/>
            <person name="Cruveiller S."/>
            <person name="Daubin V."/>
            <person name="Demange N."/>
            <person name="Francino M.P."/>
            <person name="Goltsman E."/>
            <person name="Huang Y."/>
            <person name="Kopp O.R."/>
            <person name="Labarre L."/>
            <person name="Lapidus A."/>
            <person name="Lavire C."/>
            <person name="Marechal J."/>
            <person name="Martinez M."/>
            <person name="Mastronunzio J.E."/>
            <person name="Mullin B.C."/>
            <person name="Niemann J."/>
            <person name="Pujic P."/>
            <person name="Rawnsley T."/>
            <person name="Rouy Z."/>
            <person name="Schenowitz C."/>
            <person name="Sellstedt A."/>
            <person name="Tavares F."/>
            <person name="Tomkins J.P."/>
            <person name="Vallenet D."/>
            <person name="Valverde C."/>
            <person name="Wall L.G."/>
            <person name="Wang Y."/>
            <person name="Medigue C."/>
            <person name="Benson D.R."/>
        </authorList>
    </citation>
    <scope>NUCLEOTIDE SEQUENCE [LARGE SCALE GENOMIC DNA]</scope>
    <source>
        <strain evidence="3">DSM 45818 / CECT 9043 / CcI3</strain>
    </source>
</reference>
<evidence type="ECO:0000313" key="3">
    <source>
        <dbReference type="Proteomes" id="UP000001937"/>
    </source>
</evidence>
<feature type="transmembrane region" description="Helical" evidence="1">
    <location>
        <begin position="69"/>
        <end position="94"/>
    </location>
</feature>
<evidence type="ECO:0000256" key="1">
    <source>
        <dbReference type="SAM" id="Phobius"/>
    </source>
</evidence>
<gene>
    <name evidence="2" type="ordered locus">Francci3_2619</name>
</gene>
<dbReference type="Proteomes" id="UP000001937">
    <property type="component" value="Chromosome"/>
</dbReference>
<dbReference type="EMBL" id="CP000249">
    <property type="protein sequence ID" value="ABD11981.1"/>
    <property type="molecule type" value="Genomic_DNA"/>
</dbReference>
<dbReference type="KEGG" id="fra:Francci3_2619"/>
<dbReference type="AlphaFoldDB" id="Q2J9R1"/>
<sequence length="106" mass="10534">MILGIYFALSSGTVDSIVYDVVLEETGSSKLYETWIGRVTMIENGVLVVSALAGGAIAGWASARVASFATLPFVAASAVAVSAVAVSAVAVSAGQARGASPRGKAA</sequence>
<organism evidence="2 3">
    <name type="scientific">Frankia casuarinae (strain DSM 45818 / CECT 9043 / HFP020203 / CcI3)</name>
    <dbReference type="NCBI Taxonomy" id="106370"/>
    <lineage>
        <taxon>Bacteria</taxon>
        <taxon>Bacillati</taxon>
        <taxon>Actinomycetota</taxon>
        <taxon>Actinomycetes</taxon>
        <taxon>Frankiales</taxon>
        <taxon>Frankiaceae</taxon>
        <taxon>Frankia</taxon>
    </lineage>
</organism>
<dbReference type="HOGENOM" id="CLU_2219259_0_0_11"/>